<feature type="domain" description="Acyclic terpene utilisation N-terminal" evidence="1">
    <location>
        <begin position="1"/>
        <end position="404"/>
    </location>
</feature>
<evidence type="ECO:0000259" key="2">
    <source>
        <dbReference type="Pfam" id="PF23544"/>
    </source>
</evidence>
<protein>
    <submittedName>
        <fullName evidence="3">Uncharacterized protein</fullName>
    </submittedName>
</protein>
<dbReference type="AlphaFoldDB" id="A0AAW0Y8V3"/>
<proteinExistence type="predicted"/>
<comment type="caution">
    <text evidence="3">The sequence shown here is derived from an EMBL/GenBank/DDBJ whole genome shotgun (WGS) entry which is preliminary data.</text>
</comment>
<dbReference type="PANTHER" id="PTHR47708">
    <property type="match status" value="1"/>
</dbReference>
<dbReference type="EMBL" id="JARKIK010000013">
    <property type="protein sequence ID" value="KAK8748133.1"/>
    <property type="molecule type" value="Genomic_DNA"/>
</dbReference>
<evidence type="ECO:0000313" key="4">
    <source>
        <dbReference type="Proteomes" id="UP001445076"/>
    </source>
</evidence>
<dbReference type="InterPro" id="IPR056362">
    <property type="entry name" value="AtuA-like_ferredoxin_dom"/>
</dbReference>
<gene>
    <name evidence="3" type="ORF">OTU49_016330</name>
</gene>
<feature type="domain" description="AtuA-like ferredoxin-fold" evidence="2">
    <location>
        <begin position="447"/>
        <end position="550"/>
    </location>
</feature>
<dbReference type="Pfam" id="PF07287">
    <property type="entry name" value="AtuA"/>
    <property type="match status" value="1"/>
</dbReference>
<evidence type="ECO:0000259" key="1">
    <source>
        <dbReference type="Pfam" id="PF07287"/>
    </source>
</evidence>
<keyword evidence="4" id="KW-1185">Reference proteome</keyword>
<accession>A0AAW0Y8V3</accession>
<organism evidence="3 4">
    <name type="scientific">Cherax quadricarinatus</name>
    <name type="common">Australian red claw crayfish</name>
    <dbReference type="NCBI Taxonomy" id="27406"/>
    <lineage>
        <taxon>Eukaryota</taxon>
        <taxon>Metazoa</taxon>
        <taxon>Ecdysozoa</taxon>
        <taxon>Arthropoda</taxon>
        <taxon>Crustacea</taxon>
        <taxon>Multicrustacea</taxon>
        <taxon>Malacostraca</taxon>
        <taxon>Eumalacostraca</taxon>
        <taxon>Eucarida</taxon>
        <taxon>Decapoda</taxon>
        <taxon>Pleocyemata</taxon>
        <taxon>Astacidea</taxon>
        <taxon>Parastacoidea</taxon>
        <taxon>Parastacidae</taxon>
        <taxon>Cherax</taxon>
    </lineage>
</organism>
<evidence type="ECO:0000313" key="3">
    <source>
        <dbReference type="EMBL" id="KAK8748133.1"/>
    </source>
</evidence>
<reference evidence="3 4" key="1">
    <citation type="journal article" date="2024" name="BMC Genomics">
        <title>Genome assembly of redclaw crayfish (Cherax quadricarinatus) provides insights into its immune adaptation and hypoxia tolerance.</title>
        <authorList>
            <person name="Liu Z."/>
            <person name="Zheng J."/>
            <person name="Li H."/>
            <person name="Fang K."/>
            <person name="Wang S."/>
            <person name="He J."/>
            <person name="Zhou D."/>
            <person name="Weng S."/>
            <person name="Chi M."/>
            <person name="Gu Z."/>
            <person name="He J."/>
            <person name="Li F."/>
            <person name="Wang M."/>
        </authorList>
    </citation>
    <scope>NUCLEOTIDE SEQUENCE [LARGE SCALE GENOMIC DNA]</scope>
    <source>
        <strain evidence="3">ZL_2023a</strain>
    </source>
</reference>
<sequence length="562" mass="59931">MSLLTAAHAKKPEFGYAPDFVLFAIGPHLNEIKRRGIRVLSNAGGINPEGCAIALRQAAGKSGVDLKVAVVTGDNLMPRKEELVSSGVPDMKSGLPLPQTVHSMNAYLGAGPIAHALAEGADIVITGRCADSSLALAPLMHEFGWQSKDLDLLAAGSLAGHLIECGAQATGGIYTDWHTVPDWHNIGFPIADVSNTGTILITKPSGTGGIVNCGTIAEQMLYEIGDPRAYILPDVVCDFSSVKLSQVEEGVVVTGAKGKPPTDSYKVSATYMDGYKMTAVCCIGGPKSKEKGKKTAEAIILRCRNIFKMLKIPDFKRTHIQILGGEDTYGSHSSSDDGPREGVIWISVHHADRKALELVSLEIAAAGTGMAPGLTSIVGGRPKPSPLLHLHSFLIIKNECKINISMDGKDKVHSELSEYWVPSATYDYADQPVSHVSGLITGSKSYRLEELAITRSGDKANSSNIGVIARHPAFYPYLKQALTSQSVADYFTHVFPADVNPVECVKRYEVDGIHGLNFVLENSLGGGGVASLRSDPQGKAFGQMLLDFVVKDMPDIETLSKA</sequence>
<dbReference type="Pfam" id="PF23544">
    <property type="entry name" value="AtuA_ferredoxin"/>
    <property type="match status" value="1"/>
</dbReference>
<dbReference type="Proteomes" id="UP001445076">
    <property type="component" value="Unassembled WGS sequence"/>
</dbReference>
<name>A0AAW0Y8V3_CHEQU</name>
<dbReference type="InterPro" id="IPR010839">
    <property type="entry name" value="AtuA_N"/>
</dbReference>
<dbReference type="PANTHER" id="PTHR47708:SF2">
    <property type="entry name" value="SI:CH73-132F6.5"/>
    <property type="match status" value="1"/>
</dbReference>